<dbReference type="PROSITE" id="PS50082">
    <property type="entry name" value="WD_REPEATS_2"/>
    <property type="match status" value="2"/>
</dbReference>
<reference evidence="9 10" key="1">
    <citation type="journal article" date="2021" name="G3 (Bethesda)">
        <title>Genomic diversity, chromosomal rearrangements, and interspecies hybridization in the ogataea polymorpha species complex.</title>
        <authorList>
            <person name="Hanson S.J."/>
            <person name="Cinneide E.O."/>
            <person name="Salzberg L.I."/>
            <person name="Wolfe K.H."/>
            <person name="McGowan J."/>
            <person name="Fitzpatrick D.A."/>
            <person name="Matlin K."/>
        </authorList>
    </citation>
    <scope>NUCLEOTIDE SEQUENCE [LARGE SCALE GENOMIC DNA]</scope>
    <source>
        <strain evidence="9">81-436-3</strain>
    </source>
</reference>
<dbReference type="InterPro" id="IPR022052">
    <property type="entry name" value="Histone-bd_RBBP4-like_N"/>
</dbReference>
<dbReference type="SUPFAM" id="SSF50978">
    <property type="entry name" value="WD40 repeat-like"/>
    <property type="match status" value="1"/>
</dbReference>
<keyword evidence="2 6" id="KW-0853">WD repeat</keyword>
<proteinExistence type="predicted"/>
<feature type="repeat" description="WD" evidence="6">
    <location>
        <begin position="316"/>
        <end position="351"/>
    </location>
</feature>
<comment type="caution">
    <text evidence="9">The sequence shown here is derived from an EMBL/GenBank/DDBJ whole genome shotgun (WGS) entry which is preliminary data.</text>
</comment>
<dbReference type="InterPro" id="IPR050459">
    <property type="entry name" value="WD_repeat_RBAP46/RBAP48/MSI1"/>
</dbReference>
<dbReference type="PANTHER" id="PTHR22850">
    <property type="entry name" value="WD40 REPEAT FAMILY"/>
    <property type="match status" value="1"/>
</dbReference>
<dbReference type="PRINTS" id="PR00320">
    <property type="entry name" value="GPROTEINBRPT"/>
</dbReference>
<dbReference type="EMBL" id="JAHLUN010000007">
    <property type="protein sequence ID" value="KAG7764981.1"/>
    <property type="molecule type" value="Genomic_DNA"/>
</dbReference>
<comment type="subcellular location">
    <subcellularLocation>
        <location evidence="1">Nucleus</location>
    </subcellularLocation>
</comment>
<dbReference type="Proteomes" id="UP000697297">
    <property type="component" value="Unassembled WGS sequence"/>
</dbReference>
<dbReference type="Pfam" id="PF12265">
    <property type="entry name" value="CAF1C_H4-bd"/>
    <property type="match status" value="1"/>
</dbReference>
<evidence type="ECO:0000256" key="3">
    <source>
        <dbReference type="ARBA" id="ARBA00022737"/>
    </source>
</evidence>
<dbReference type="InterPro" id="IPR001680">
    <property type="entry name" value="WD40_rpt"/>
</dbReference>
<evidence type="ECO:0000259" key="8">
    <source>
        <dbReference type="Pfam" id="PF12265"/>
    </source>
</evidence>
<dbReference type="Gene3D" id="2.130.10.10">
    <property type="entry name" value="YVTN repeat-like/Quinoprotein amine dehydrogenase"/>
    <property type="match status" value="1"/>
</dbReference>
<feature type="repeat" description="WD" evidence="6">
    <location>
        <begin position="181"/>
        <end position="223"/>
    </location>
</feature>
<dbReference type="Pfam" id="PF00400">
    <property type="entry name" value="WD40"/>
    <property type="match status" value="4"/>
</dbReference>
<dbReference type="InterPro" id="IPR019775">
    <property type="entry name" value="WD40_repeat_CS"/>
</dbReference>
<feature type="domain" description="Histone-binding protein RBBP4-like N-terminal" evidence="8">
    <location>
        <begin position="35"/>
        <end position="108"/>
    </location>
</feature>
<dbReference type="PROSITE" id="PS50294">
    <property type="entry name" value="WD_REPEATS_REGION"/>
    <property type="match status" value="2"/>
</dbReference>
<keyword evidence="3" id="KW-0677">Repeat</keyword>
<evidence type="ECO:0000256" key="2">
    <source>
        <dbReference type="ARBA" id="ARBA00022574"/>
    </source>
</evidence>
<evidence type="ECO:0000313" key="10">
    <source>
        <dbReference type="Proteomes" id="UP000697297"/>
    </source>
</evidence>
<protein>
    <recommendedName>
        <fullName evidence="8">Histone-binding protein RBBP4-like N-terminal domain-containing protein</fullName>
    </recommendedName>
</protein>
<name>A0ABQ7RG23_9ASCO</name>
<evidence type="ECO:0000256" key="7">
    <source>
        <dbReference type="SAM" id="MobiDB-lite"/>
    </source>
</evidence>
<accession>A0ABQ7RG23</accession>
<dbReference type="InterPro" id="IPR036322">
    <property type="entry name" value="WD40_repeat_dom_sf"/>
</dbReference>
<evidence type="ECO:0000256" key="5">
    <source>
        <dbReference type="ARBA" id="ARBA00023242"/>
    </source>
</evidence>
<feature type="region of interest" description="Disordered" evidence="7">
    <location>
        <begin position="1"/>
        <end position="29"/>
    </location>
</feature>
<gene>
    <name evidence="9" type="ORF">KL946_002848</name>
</gene>
<evidence type="ECO:0000256" key="4">
    <source>
        <dbReference type="ARBA" id="ARBA00022853"/>
    </source>
</evidence>
<dbReference type="InterPro" id="IPR015943">
    <property type="entry name" value="WD40/YVTN_repeat-like_dom_sf"/>
</dbReference>
<sequence>MSSKQVSFGDLPIESSDDEHQSQDEEKSEEMTILEEYKLWRKNCRYMYDFISETALTWPSLSIQWIPGGTFETKTKDTKISKTRNLLLTTHTSGEDVNYLKIASTQIPASVWENGPEITAEELQQINSRLRISKKLDQESEINRVRAMPQNSRVISTINGKGDVFVYHLDAKMNQENRTRLIHHTDNGYGLSWNPNVEGELATCSDDQTVAVWDIVRSETEITPTSVFSNHTSIVNDVRWHNFSGNSLGSVSEDKHFIYQDTRTKGPAIDTILSTKTSFNTLCFSRFSKYLFSAGGEDGNVYLYDLRDVSKPLHIMMGHTKSITNLEWDPFHENIVGSSSSDRRIILWDINKIGKEQLQDEMEDGVPELLMMHGGHTGGINDFQFSEEIPWTVASCADDNIVHLWKVNKKVVEEEPSEVDLAELE</sequence>
<evidence type="ECO:0000256" key="1">
    <source>
        <dbReference type="ARBA" id="ARBA00004123"/>
    </source>
</evidence>
<evidence type="ECO:0000256" key="6">
    <source>
        <dbReference type="PROSITE-ProRule" id="PRU00221"/>
    </source>
</evidence>
<evidence type="ECO:0000313" key="9">
    <source>
        <dbReference type="EMBL" id="KAG7764981.1"/>
    </source>
</evidence>
<keyword evidence="5" id="KW-0539">Nucleus</keyword>
<dbReference type="PROSITE" id="PS00678">
    <property type="entry name" value="WD_REPEATS_1"/>
    <property type="match status" value="2"/>
</dbReference>
<keyword evidence="10" id="KW-1185">Reference proteome</keyword>
<organism evidence="9 10">
    <name type="scientific">Ogataea haglerorum</name>
    <dbReference type="NCBI Taxonomy" id="1937702"/>
    <lineage>
        <taxon>Eukaryota</taxon>
        <taxon>Fungi</taxon>
        <taxon>Dikarya</taxon>
        <taxon>Ascomycota</taxon>
        <taxon>Saccharomycotina</taxon>
        <taxon>Pichiomycetes</taxon>
        <taxon>Pichiales</taxon>
        <taxon>Pichiaceae</taxon>
        <taxon>Ogataea</taxon>
    </lineage>
</organism>
<dbReference type="InterPro" id="IPR020472">
    <property type="entry name" value="WD40_PAC1"/>
</dbReference>
<keyword evidence="4" id="KW-0156">Chromatin regulator</keyword>
<dbReference type="SMART" id="SM00320">
    <property type="entry name" value="WD40"/>
    <property type="match status" value="5"/>
</dbReference>